<dbReference type="GO" id="GO:0016887">
    <property type="term" value="F:ATP hydrolysis activity"/>
    <property type="evidence" value="ECO:0007669"/>
    <property type="project" value="InterPro"/>
</dbReference>
<dbReference type="EMBL" id="FOQY01000006">
    <property type="protein sequence ID" value="SFJ05817.1"/>
    <property type="molecule type" value="Genomic_DNA"/>
</dbReference>
<dbReference type="InterPro" id="IPR027417">
    <property type="entry name" value="P-loop_NTPase"/>
</dbReference>
<dbReference type="Gene3D" id="1.10.10.10">
    <property type="entry name" value="Winged helix-like DNA-binding domain superfamily/Winged helix DNA-binding domain"/>
    <property type="match status" value="1"/>
</dbReference>
<dbReference type="PANTHER" id="PTHR47691">
    <property type="entry name" value="REGULATOR-RELATED"/>
    <property type="match status" value="1"/>
</dbReference>
<dbReference type="SMART" id="SM00421">
    <property type="entry name" value="HTH_LUXR"/>
    <property type="match status" value="1"/>
</dbReference>
<dbReference type="Proteomes" id="UP000199111">
    <property type="component" value="Unassembled WGS sequence"/>
</dbReference>
<gene>
    <name evidence="2" type="ORF">SAMN05216275_106154</name>
</gene>
<dbReference type="CDD" id="cd06170">
    <property type="entry name" value="LuxR_C_like"/>
    <property type="match status" value="1"/>
</dbReference>
<dbReference type="Pfam" id="PF00196">
    <property type="entry name" value="GerE"/>
    <property type="match status" value="1"/>
</dbReference>
<dbReference type="PROSITE" id="PS50043">
    <property type="entry name" value="HTH_LUXR_2"/>
    <property type="match status" value="1"/>
</dbReference>
<dbReference type="InterPro" id="IPR000792">
    <property type="entry name" value="Tscrpt_reg_LuxR_C"/>
</dbReference>
<keyword evidence="3" id="KW-1185">Reference proteome</keyword>
<dbReference type="Pfam" id="PF13401">
    <property type="entry name" value="AAA_22"/>
    <property type="match status" value="1"/>
</dbReference>
<dbReference type="GeneID" id="96298098"/>
<dbReference type="InterPro" id="IPR036388">
    <property type="entry name" value="WH-like_DNA-bd_sf"/>
</dbReference>
<dbReference type="InterPro" id="IPR049945">
    <property type="entry name" value="AAA_22"/>
</dbReference>
<dbReference type="InterPro" id="IPR011990">
    <property type="entry name" value="TPR-like_helical_dom_sf"/>
</dbReference>
<name>A0A1I3N9G6_9ACTN</name>
<feature type="domain" description="HTH luxR-type" evidence="1">
    <location>
        <begin position="729"/>
        <end position="794"/>
    </location>
</feature>
<dbReference type="Gene3D" id="3.40.50.300">
    <property type="entry name" value="P-loop containing nucleotide triphosphate hydrolases"/>
    <property type="match status" value="1"/>
</dbReference>
<dbReference type="SUPFAM" id="SSF48452">
    <property type="entry name" value="TPR-like"/>
    <property type="match status" value="1"/>
</dbReference>
<dbReference type="GO" id="GO:0003677">
    <property type="term" value="F:DNA binding"/>
    <property type="evidence" value="ECO:0007669"/>
    <property type="project" value="InterPro"/>
</dbReference>
<dbReference type="GO" id="GO:0006355">
    <property type="term" value="P:regulation of DNA-templated transcription"/>
    <property type="evidence" value="ECO:0007669"/>
    <property type="project" value="InterPro"/>
</dbReference>
<dbReference type="PRINTS" id="PR00364">
    <property type="entry name" value="DISEASERSIST"/>
</dbReference>
<accession>A0A1I3N9G6</accession>
<dbReference type="Gene3D" id="1.25.40.10">
    <property type="entry name" value="Tetratricopeptide repeat domain"/>
    <property type="match status" value="1"/>
</dbReference>
<dbReference type="PRINTS" id="PR00038">
    <property type="entry name" value="HTHLUXR"/>
</dbReference>
<dbReference type="SUPFAM" id="SSF52540">
    <property type="entry name" value="P-loop containing nucleoside triphosphate hydrolases"/>
    <property type="match status" value="1"/>
</dbReference>
<dbReference type="SUPFAM" id="SSF46894">
    <property type="entry name" value="C-terminal effector domain of the bipartite response regulators"/>
    <property type="match status" value="1"/>
</dbReference>
<sequence>MVIRWPGRREALMNVVASTTSKRLQAQGLPAEVTSFVGRRHEVAEVKRLLSGARVVTLTGTGGVGKTRLALRVAADVVRAFRDGVWLVDLAALESPELLVQAVSEALEIRDHSSRPPVRVLIEHLRDKQALVILDNCEHLLHDCAVLAETLVRSTPEVRILATSRQVLGIAGEQTLSVPALPLPLPDADVSRPSLESLAQYDAIQLFVERAGAVLPGFAVTEANRDAVEQICRRLDGIPLGIELAAVRLRALSVEQLLARLDDRFHLLTAGSRAALPRQQTLRALIDWSYALCTEQERLLWARASVFADGLDLPAAEAVCSGDGILREEVVDLVIGLVDKSVLIRDDRPSSPSAARYRLLETVRQYGRERLAATGQAAAFQRRHRDYYRKLSAQARAEQFGPSQVAWFTTLKIEHANLRAALEHCFARPEGIATGLGMAADLLYHWITNCYLAEGRRWLDRGLAARTGPDETRARALWTDSWLAVIQADVASAAAMLEEAGALGERLGQEPVLAYVALYSGMVAMYRGDAGSAVALYEEAVTRHRSTGDPVGLALALIRLCLARSFLGDSPGAVSAAEECLAVCDAHGEGWHRAYAMMALGIEIWRQGDAPRAAGLEKESLRFNCSLSDPLGAGINLEVLAWIAAAEKQYQKAARLLGILETVWQAIGAPLSGFGHLAGYHDECVSRVRRALGEPAFNTAVRRGARLAYDEALAYALDESAPGDGSQAEEGRPAPLTRREMEIAQLVAQGMSNKEIAAALVIAQRTAEGHVEHILSKLGFTSRAQVAVWIGEWNRSVDGEHDPGG</sequence>
<reference evidence="3" key="1">
    <citation type="submission" date="2016-10" db="EMBL/GenBank/DDBJ databases">
        <authorList>
            <person name="Varghese N."/>
            <person name="Submissions S."/>
        </authorList>
    </citation>
    <scope>NUCLEOTIDE SEQUENCE [LARGE SCALE GENOMIC DNA]</scope>
    <source>
        <strain evidence="3">CGMCC 4.2126</strain>
    </source>
</reference>
<evidence type="ECO:0000259" key="1">
    <source>
        <dbReference type="PROSITE" id="PS50043"/>
    </source>
</evidence>
<dbReference type="AlphaFoldDB" id="A0A1I3N9G6"/>
<dbReference type="RefSeq" id="WP_245789260.1">
    <property type="nucleotide sequence ID" value="NZ_FOQY01000006.1"/>
</dbReference>
<evidence type="ECO:0000313" key="2">
    <source>
        <dbReference type="EMBL" id="SFJ05817.1"/>
    </source>
</evidence>
<organism evidence="2 3">
    <name type="scientific">Streptosporangium canum</name>
    <dbReference type="NCBI Taxonomy" id="324952"/>
    <lineage>
        <taxon>Bacteria</taxon>
        <taxon>Bacillati</taxon>
        <taxon>Actinomycetota</taxon>
        <taxon>Actinomycetes</taxon>
        <taxon>Streptosporangiales</taxon>
        <taxon>Streptosporangiaceae</taxon>
        <taxon>Streptosporangium</taxon>
    </lineage>
</organism>
<dbReference type="PANTHER" id="PTHR47691:SF3">
    <property type="entry name" value="HTH-TYPE TRANSCRIPTIONAL REGULATOR RV0890C-RELATED"/>
    <property type="match status" value="1"/>
</dbReference>
<dbReference type="InterPro" id="IPR016032">
    <property type="entry name" value="Sig_transdc_resp-reg_C-effctor"/>
</dbReference>
<proteinExistence type="predicted"/>
<evidence type="ECO:0000313" key="3">
    <source>
        <dbReference type="Proteomes" id="UP000199111"/>
    </source>
</evidence>
<protein>
    <submittedName>
        <fullName evidence="2">Predicted ATPase</fullName>
    </submittedName>
</protein>